<reference evidence="1 2" key="2">
    <citation type="submission" date="2015-01" db="EMBL/GenBank/DDBJ databases">
        <authorList>
            <consortium name="NBRP consortium"/>
            <person name="Sawabe T."/>
            <person name="Meirelles P."/>
            <person name="Feng G."/>
            <person name="Sayaka M."/>
            <person name="Hattori M."/>
            <person name="Ohkuma M."/>
        </authorList>
    </citation>
    <scope>NUCLEOTIDE SEQUENCE [LARGE SCALE GENOMIC DNA]</scope>
    <source>
        <strain evidence="2">JCM 19231</strain>
    </source>
</reference>
<evidence type="ECO:0000313" key="1">
    <source>
        <dbReference type="EMBL" id="GAM58477.1"/>
    </source>
</evidence>
<organism evidence="1 2">
    <name type="scientific">Vibrio ishigakensis</name>
    <dbReference type="NCBI Taxonomy" id="1481914"/>
    <lineage>
        <taxon>Bacteria</taxon>
        <taxon>Pseudomonadati</taxon>
        <taxon>Pseudomonadota</taxon>
        <taxon>Gammaproteobacteria</taxon>
        <taxon>Vibrionales</taxon>
        <taxon>Vibrionaceae</taxon>
        <taxon>Vibrio</taxon>
    </lineage>
</organism>
<dbReference type="Proteomes" id="UP000031671">
    <property type="component" value="Unassembled WGS sequence"/>
</dbReference>
<keyword evidence="2" id="KW-1185">Reference proteome</keyword>
<protein>
    <submittedName>
        <fullName evidence="1">Uncharacterized protein</fullName>
    </submittedName>
</protein>
<sequence length="134" mass="15581">MPDFVVLDQDGNRCLIEYKHGNKLNTDGARGGKLTAEKAKQRYLDSSYGCYRSRRAYAESHLGWNHSLYKMIEMRKIYDRVVVVDPKLNKHSIDPEYQRKVLNKGKANKVEFMTKTEFLDKFDNCLDVGVSEIK</sequence>
<gene>
    <name evidence="1" type="ORF">JCM19231_3083</name>
</gene>
<reference evidence="1 2" key="1">
    <citation type="submission" date="2015-01" db="EMBL/GenBank/DDBJ databases">
        <title>Vibrio sp. C1 JCM 19231 whole genome shotgun sequence.</title>
        <authorList>
            <person name="Sawabe T."/>
            <person name="Meirelles P."/>
            <person name="Feng G."/>
            <person name="Sayaka M."/>
            <person name="Hattori M."/>
            <person name="Ohkuma M."/>
        </authorList>
    </citation>
    <scope>NUCLEOTIDE SEQUENCE [LARGE SCALE GENOMIC DNA]</scope>
    <source>
        <strain evidence="2">JCM 19231</strain>
    </source>
</reference>
<accession>A0A0B8P1P8</accession>
<proteinExistence type="predicted"/>
<name>A0A0B8P1P8_9VIBR</name>
<dbReference type="AlphaFoldDB" id="A0A0B8P1P8"/>
<dbReference type="EMBL" id="BBRZ01000089">
    <property type="protein sequence ID" value="GAM58477.1"/>
    <property type="molecule type" value="Genomic_DNA"/>
</dbReference>
<comment type="caution">
    <text evidence="1">The sequence shown here is derived from an EMBL/GenBank/DDBJ whole genome shotgun (WGS) entry which is preliminary data.</text>
</comment>
<evidence type="ECO:0000313" key="2">
    <source>
        <dbReference type="Proteomes" id="UP000031671"/>
    </source>
</evidence>